<sequence>MTQRTVLLAVGLFSGGYGTEKLRQSGTFRGCADPTTCCAI</sequence>
<dbReference type="Proteomes" id="UP000012062">
    <property type="component" value="Unassembled WGS sequence"/>
</dbReference>
<dbReference type="EMBL" id="CAUM01000143">
    <property type="protein sequence ID" value="CCV08181.1"/>
    <property type="molecule type" value="Genomic_DNA"/>
</dbReference>
<accession>M5F8E9</accession>
<keyword evidence="2" id="KW-1185">Reference proteome</keyword>
<gene>
    <name evidence="1" type="ORF">MESS2_730077</name>
</gene>
<proteinExistence type="predicted"/>
<evidence type="ECO:0000313" key="2">
    <source>
        <dbReference type="Proteomes" id="UP000012062"/>
    </source>
</evidence>
<dbReference type="STRING" id="1297569.MESS2_730077"/>
<comment type="caution">
    <text evidence="1">The sequence shown here is derived from an EMBL/GenBank/DDBJ whole genome shotgun (WGS) entry which is preliminary data.</text>
</comment>
<dbReference type="AlphaFoldDB" id="M5F8E9"/>
<name>M5F8E9_9HYPH</name>
<evidence type="ECO:0000313" key="1">
    <source>
        <dbReference type="EMBL" id="CCV08181.1"/>
    </source>
</evidence>
<protein>
    <submittedName>
        <fullName evidence="1">Uncharacterized protein</fullName>
    </submittedName>
</protein>
<reference evidence="1 2" key="1">
    <citation type="submission" date="2013-02" db="EMBL/GenBank/DDBJ databases">
        <authorList>
            <person name="Genoscope - CEA"/>
        </authorList>
    </citation>
    <scope>NUCLEOTIDE SEQUENCE [LARGE SCALE GENOMIC DNA]</scope>
    <source>
        <strain evidence="1 2">STM 2683</strain>
    </source>
</reference>
<organism evidence="1 2">
    <name type="scientific">Mesorhizobium metallidurans STM 2683</name>
    <dbReference type="NCBI Taxonomy" id="1297569"/>
    <lineage>
        <taxon>Bacteria</taxon>
        <taxon>Pseudomonadati</taxon>
        <taxon>Pseudomonadota</taxon>
        <taxon>Alphaproteobacteria</taxon>
        <taxon>Hyphomicrobiales</taxon>
        <taxon>Phyllobacteriaceae</taxon>
        <taxon>Mesorhizobium</taxon>
    </lineage>
</organism>